<dbReference type="GO" id="GO:0005886">
    <property type="term" value="C:plasma membrane"/>
    <property type="evidence" value="ECO:0007669"/>
    <property type="project" value="UniProtKB-SubCell"/>
</dbReference>
<keyword evidence="4 7" id="KW-1133">Transmembrane helix</keyword>
<evidence type="ECO:0000256" key="4">
    <source>
        <dbReference type="ARBA" id="ARBA00022989"/>
    </source>
</evidence>
<proteinExistence type="inferred from homology"/>
<evidence type="ECO:0000259" key="8">
    <source>
        <dbReference type="Pfam" id="PF02687"/>
    </source>
</evidence>
<dbReference type="Pfam" id="PF12704">
    <property type="entry name" value="MacB_PCD"/>
    <property type="match status" value="1"/>
</dbReference>
<organism evidence="10 11">
    <name type="scientific">Falseniella ignava</name>
    <dbReference type="NCBI Taxonomy" id="137730"/>
    <lineage>
        <taxon>Bacteria</taxon>
        <taxon>Bacillati</taxon>
        <taxon>Bacillota</taxon>
        <taxon>Bacilli</taxon>
        <taxon>Lactobacillales</taxon>
        <taxon>Aerococcaceae</taxon>
        <taxon>Falseniella</taxon>
    </lineage>
</organism>
<dbReference type="Pfam" id="PF02687">
    <property type="entry name" value="FtsX"/>
    <property type="match status" value="1"/>
</dbReference>
<feature type="transmembrane region" description="Helical" evidence="7">
    <location>
        <begin position="372"/>
        <end position="392"/>
    </location>
</feature>
<gene>
    <name evidence="10" type="ORF">CYJ57_03750</name>
</gene>
<evidence type="ECO:0000313" key="11">
    <source>
        <dbReference type="Proteomes" id="UP000234384"/>
    </source>
</evidence>
<dbReference type="GO" id="GO:0022857">
    <property type="term" value="F:transmembrane transporter activity"/>
    <property type="evidence" value="ECO:0007669"/>
    <property type="project" value="TreeGrafter"/>
</dbReference>
<evidence type="ECO:0000256" key="5">
    <source>
        <dbReference type="ARBA" id="ARBA00023136"/>
    </source>
</evidence>
<evidence type="ECO:0000256" key="7">
    <source>
        <dbReference type="SAM" id="Phobius"/>
    </source>
</evidence>
<comment type="caution">
    <text evidence="10">The sequence shown here is derived from an EMBL/GenBank/DDBJ whole genome shotgun (WGS) entry which is preliminary data.</text>
</comment>
<dbReference type="OrthoDB" id="9770036at2"/>
<feature type="domain" description="ABC3 transporter permease C-terminal" evidence="8">
    <location>
        <begin position="289"/>
        <end position="401"/>
    </location>
</feature>
<evidence type="ECO:0000259" key="9">
    <source>
        <dbReference type="Pfam" id="PF12704"/>
    </source>
</evidence>
<name>A0A2I1K1I2_9LACT</name>
<dbReference type="PANTHER" id="PTHR30572">
    <property type="entry name" value="MEMBRANE COMPONENT OF TRANSPORTER-RELATED"/>
    <property type="match status" value="1"/>
</dbReference>
<sequence>MRMSEILKSSFDTLRMNGRRTFLTMIGIIIGIAAVITIMSLGNGFRQQTIDNLTKDEKGRMSQRFSFNPENQNIDWAQITPFSKDNLSAIEEMPGVDEVKLDSETSVQTQYSQIKVREENLDFEFEILEESDYPLIAGRNLTQADSDYRSPYMMLNEDVATQLYGSAEKAVGRSATLDGHEFTIVGIFIKTLSEEEQKLQEEGYIFSTISGVMPRGTFDRYYYAQNFDFGIQVYFEDGADMSTINKKIKSYLDEAGAEISNGSYTYFDSSEMMAEVGKTLSMVTLFISAVAGISLFIAGVGVMNMMYISVSERTKEIGIRRSLGATKDSIQWQFLLEGIAITTFGGIIGYLSGIGIALLVSRFIPFNALFDVTTALVSVLISVLIGIVFSVFPARAASRKNVVEILR</sequence>
<dbReference type="PANTHER" id="PTHR30572:SF4">
    <property type="entry name" value="ABC TRANSPORTER PERMEASE YTRF"/>
    <property type="match status" value="1"/>
</dbReference>
<feature type="transmembrane region" description="Helical" evidence="7">
    <location>
        <begin position="334"/>
        <end position="360"/>
    </location>
</feature>
<dbReference type="Proteomes" id="UP000234384">
    <property type="component" value="Unassembled WGS sequence"/>
</dbReference>
<evidence type="ECO:0000256" key="6">
    <source>
        <dbReference type="ARBA" id="ARBA00038076"/>
    </source>
</evidence>
<accession>A0A2I1K1I2</accession>
<keyword evidence="2" id="KW-1003">Cell membrane</keyword>
<evidence type="ECO:0000256" key="1">
    <source>
        <dbReference type="ARBA" id="ARBA00004651"/>
    </source>
</evidence>
<dbReference type="EMBL" id="PKHE01000007">
    <property type="protein sequence ID" value="PKY89488.1"/>
    <property type="molecule type" value="Genomic_DNA"/>
</dbReference>
<evidence type="ECO:0000313" key="10">
    <source>
        <dbReference type="EMBL" id="PKY89488.1"/>
    </source>
</evidence>
<dbReference type="InterPro" id="IPR003838">
    <property type="entry name" value="ABC3_permease_C"/>
</dbReference>
<dbReference type="InterPro" id="IPR050250">
    <property type="entry name" value="Macrolide_Exporter_MacB"/>
</dbReference>
<feature type="transmembrane region" description="Helical" evidence="7">
    <location>
        <begin position="21"/>
        <end position="42"/>
    </location>
</feature>
<evidence type="ECO:0000256" key="3">
    <source>
        <dbReference type="ARBA" id="ARBA00022692"/>
    </source>
</evidence>
<dbReference type="InterPro" id="IPR025857">
    <property type="entry name" value="MacB_PCD"/>
</dbReference>
<comment type="similarity">
    <text evidence="6">Belongs to the ABC-4 integral membrane protein family.</text>
</comment>
<reference evidence="10 11" key="1">
    <citation type="submission" date="2017-12" db="EMBL/GenBank/DDBJ databases">
        <title>Phylogenetic diversity of female urinary microbiome.</title>
        <authorList>
            <person name="Thomas-White K."/>
            <person name="Wolfe A.J."/>
        </authorList>
    </citation>
    <scope>NUCLEOTIDE SEQUENCE [LARGE SCALE GENOMIC DNA]</scope>
    <source>
        <strain evidence="10 11">UMB0898</strain>
    </source>
</reference>
<keyword evidence="5 7" id="KW-0472">Membrane</keyword>
<dbReference type="AlphaFoldDB" id="A0A2I1K1I2"/>
<feature type="domain" description="MacB-like periplasmic core" evidence="9">
    <location>
        <begin position="21"/>
        <end position="250"/>
    </location>
</feature>
<feature type="transmembrane region" description="Helical" evidence="7">
    <location>
        <begin position="280"/>
        <end position="303"/>
    </location>
</feature>
<comment type="subcellular location">
    <subcellularLocation>
        <location evidence="1">Cell membrane</location>
        <topology evidence="1">Multi-pass membrane protein</topology>
    </subcellularLocation>
</comment>
<dbReference type="RefSeq" id="WP_006701465.1">
    <property type="nucleotide sequence ID" value="NZ_PKHE01000007.1"/>
</dbReference>
<protein>
    <submittedName>
        <fullName evidence="10">ABC transporter permease</fullName>
    </submittedName>
</protein>
<evidence type="ECO:0000256" key="2">
    <source>
        <dbReference type="ARBA" id="ARBA00022475"/>
    </source>
</evidence>
<keyword evidence="3 7" id="KW-0812">Transmembrane</keyword>